<accession>A0AAE3NUX9</accession>
<evidence type="ECO:0000256" key="1">
    <source>
        <dbReference type="SAM" id="SignalP"/>
    </source>
</evidence>
<name>A0AAE3NUX9_9RHOB</name>
<dbReference type="Gene3D" id="3.10.180.10">
    <property type="entry name" value="2,3-Dihydroxybiphenyl 1,2-Dioxygenase, domain 1"/>
    <property type="match status" value="1"/>
</dbReference>
<feature type="signal peptide" evidence="1">
    <location>
        <begin position="1"/>
        <end position="31"/>
    </location>
</feature>
<evidence type="ECO:0000313" key="2">
    <source>
        <dbReference type="EMBL" id="MDF0602561.1"/>
    </source>
</evidence>
<comment type="caution">
    <text evidence="2">The sequence shown here is derived from an EMBL/GenBank/DDBJ whole genome shotgun (WGS) entry which is preliminary data.</text>
</comment>
<dbReference type="SUPFAM" id="SSF54593">
    <property type="entry name" value="Glyoxalase/Bleomycin resistance protein/Dihydroxybiphenyl dioxygenase"/>
    <property type="match status" value="1"/>
</dbReference>
<protein>
    <submittedName>
        <fullName evidence="2">Uncharacterized protein</fullName>
    </submittedName>
</protein>
<proteinExistence type="predicted"/>
<keyword evidence="1" id="KW-0732">Signal</keyword>
<keyword evidence="3" id="KW-1185">Reference proteome</keyword>
<dbReference type="EMBL" id="JARGYC010000054">
    <property type="protein sequence ID" value="MDF0602561.1"/>
    <property type="molecule type" value="Genomic_DNA"/>
</dbReference>
<dbReference type="AlphaFoldDB" id="A0AAE3NUX9"/>
<evidence type="ECO:0000313" key="3">
    <source>
        <dbReference type="Proteomes" id="UP001220964"/>
    </source>
</evidence>
<dbReference type="InterPro" id="IPR029068">
    <property type="entry name" value="Glyas_Bleomycin-R_OHBP_Dase"/>
</dbReference>
<dbReference type="RefSeq" id="WP_275568689.1">
    <property type="nucleotide sequence ID" value="NZ_JARGYC010000054.1"/>
</dbReference>
<sequence length="255" mass="27242">MLRLPSTPRVPLVLSTALAAALAVGAGPASAQSNADILEAIQAIEQELARLRDLVGDASSPDADTPGAAVSGNLVLINVPVADPEKAVEFYSKLTGKEFLRTLTDSYEGYYAVLNDDGLRLTITESTGSWDTTKLYWATDDMDSALDFAEGEGGVRRAGPFQLDVPARVAEEYREIYADLYDVRASSVSETIGSAAVLSSPFGNLMGLIEFHPQAERWYSLGEGRSREADTEAELAAEADAAERLADIFTSKTAD</sequence>
<gene>
    <name evidence="2" type="ORF">P1J78_17620</name>
</gene>
<dbReference type="Proteomes" id="UP001220964">
    <property type="component" value="Unassembled WGS sequence"/>
</dbReference>
<organism evidence="2 3">
    <name type="scientific">Psychromarinibacter sediminicola</name>
    <dbReference type="NCBI Taxonomy" id="3033385"/>
    <lineage>
        <taxon>Bacteria</taxon>
        <taxon>Pseudomonadati</taxon>
        <taxon>Pseudomonadota</taxon>
        <taxon>Alphaproteobacteria</taxon>
        <taxon>Rhodobacterales</taxon>
        <taxon>Paracoccaceae</taxon>
        <taxon>Psychromarinibacter</taxon>
    </lineage>
</organism>
<feature type="chain" id="PRO_5042221927" evidence="1">
    <location>
        <begin position="32"/>
        <end position="255"/>
    </location>
</feature>
<reference evidence="2" key="1">
    <citation type="submission" date="2023-03" db="EMBL/GenBank/DDBJ databases">
        <title>Multiphase analysis and comparison of six strains from genera Psychromarinibacter, Lutimaribacter, and Maritimibacter, including a novel species: Psychromarinibacter sediminicola sp. nov.</title>
        <authorList>
            <person name="Wang Y.-H."/>
            <person name="Ye M.-Q."/>
            <person name="Du Z.-J."/>
        </authorList>
    </citation>
    <scope>NUCLEOTIDE SEQUENCE</scope>
    <source>
        <strain evidence="2">C21-152</strain>
    </source>
</reference>